<feature type="domain" description="DEAD-box RNA helicase Q" evidence="11">
    <location>
        <begin position="1"/>
        <end position="33"/>
    </location>
</feature>
<dbReference type="Pfam" id="PF00270">
    <property type="entry name" value="DEAD"/>
    <property type="match status" value="1"/>
</dbReference>
<keyword evidence="2 7" id="KW-0378">Hydrolase</keyword>
<dbReference type="PROSITE" id="PS00039">
    <property type="entry name" value="DEAD_ATP_HELICASE"/>
    <property type="match status" value="1"/>
</dbReference>
<accession>A0AAU7LVX8</accession>
<evidence type="ECO:0000256" key="1">
    <source>
        <dbReference type="ARBA" id="ARBA00022741"/>
    </source>
</evidence>
<dbReference type="SMART" id="SM00490">
    <property type="entry name" value="HELICc"/>
    <property type="match status" value="1"/>
</dbReference>
<feature type="compositionally biased region" description="Basic residues" evidence="8">
    <location>
        <begin position="400"/>
        <end position="409"/>
    </location>
</feature>
<dbReference type="InterPro" id="IPR044742">
    <property type="entry name" value="DEAD/DEAH_RhlB"/>
</dbReference>
<dbReference type="AlphaFoldDB" id="A0AAU7LVX8"/>
<dbReference type="GO" id="GO:0016787">
    <property type="term" value="F:hydrolase activity"/>
    <property type="evidence" value="ECO:0007669"/>
    <property type="project" value="UniProtKB-KW"/>
</dbReference>
<evidence type="ECO:0000256" key="4">
    <source>
        <dbReference type="ARBA" id="ARBA00022840"/>
    </source>
</evidence>
<keyword evidence="4 7" id="KW-0067">ATP-binding</keyword>
<dbReference type="CDD" id="cd00268">
    <property type="entry name" value="DEADc"/>
    <property type="match status" value="1"/>
</dbReference>
<keyword evidence="3 7" id="KW-0347">Helicase</keyword>
<evidence type="ECO:0000259" key="10">
    <source>
        <dbReference type="PROSITE" id="PS51194"/>
    </source>
</evidence>
<dbReference type="GO" id="GO:0005829">
    <property type="term" value="C:cytosol"/>
    <property type="evidence" value="ECO:0007669"/>
    <property type="project" value="TreeGrafter"/>
</dbReference>
<dbReference type="GO" id="GO:0003676">
    <property type="term" value="F:nucleic acid binding"/>
    <property type="evidence" value="ECO:0007669"/>
    <property type="project" value="InterPro"/>
</dbReference>
<feature type="region of interest" description="Disordered" evidence="8">
    <location>
        <begin position="379"/>
        <end position="417"/>
    </location>
</feature>
<dbReference type="EMBL" id="CP157675">
    <property type="protein sequence ID" value="XBP71786.1"/>
    <property type="molecule type" value="Genomic_DNA"/>
</dbReference>
<dbReference type="Gene3D" id="3.40.50.300">
    <property type="entry name" value="P-loop containing nucleotide triphosphate hydrolases"/>
    <property type="match status" value="2"/>
</dbReference>
<dbReference type="RefSeq" id="WP_349281140.1">
    <property type="nucleotide sequence ID" value="NZ_CBCSCU010000004.1"/>
</dbReference>
<dbReference type="SUPFAM" id="SSF52540">
    <property type="entry name" value="P-loop containing nucleoside triphosphate hydrolases"/>
    <property type="match status" value="1"/>
</dbReference>
<evidence type="ECO:0000256" key="6">
    <source>
        <dbReference type="PROSITE-ProRule" id="PRU00552"/>
    </source>
</evidence>
<gene>
    <name evidence="12" type="ORF">ABLV49_08335</name>
</gene>
<dbReference type="PANTHER" id="PTHR47959">
    <property type="entry name" value="ATP-DEPENDENT RNA HELICASE RHLE-RELATED"/>
    <property type="match status" value="1"/>
</dbReference>
<dbReference type="InterPro" id="IPR000629">
    <property type="entry name" value="RNA-helicase_DEAD-box_CS"/>
</dbReference>
<reference evidence="12" key="1">
    <citation type="submission" date="2024-05" db="EMBL/GenBank/DDBJ databases">
        <authorList>
            <person name="Bunk B."/>
            <person name="Swiderski J."/>
            <person name="Sproer C."/>
            <person name="Thiel V."/>
        </authorList>
    </citation>
    <scope>NUCLEOTIDE SEQUENCE</scope>
    <source>
        <strain evidence="12">DSM 17735</strain>
    </source>
</reference>
<dbReference type="SMART" id="SM00487">
    <property type="entry name" value="DEXDc"/>
    <property type="match status" value="1"/>
</dbReference>
<feature type="short sequence motif" description="Q motif" evidence="6">
    <location>
        <begin position="1"/>
        <end position="33"/>
    </location>
</feature>
<dbReference type="PROSITE" id="PS51194">
    <property type="entry name" value="HELICASE_CTER"/>
    <property type="match status" value="1"/>
</dbReference>
<comment type="similarity">
    <text evidence="5 7">Belongs to the DEAD box helicase family.</text>
</comment>
<dbReference type="GO" id="GO:0003724">
    <property type="term" value="F:RNA helicase activity"/>
    <property type="evidence" value="ECO:0007669"/>
    <property type="project" value="InterPro"/>
</dbReference>
<name>A0AAU7LVX8_9BURK</name>
<dbReference type="GO" id="GO:0005524">
    <property type="term" value="F:ATP binding"/>
    <property type="evidence" value="ECO:0007669"/>
    <property type="project" value="UniProtKB-KW"/>
</dbReference>
<evidence type="ECO:0000313" key="12">
    <source>
        <dbReference type="EMBL" id="XBP71786.1"/>
    </source>
</evidence>
<dbReference type="PROSITE" id="PS51195">
    <property type="entry name" value="Q_MOTIF"/>
    <property type="match status" value="1"/>
</dbReference>
<dbReference type="PROSITE" id="PS51192">
    <property type="entry name" value="HELICASE_ATP_BIND_1"/>
    <property type="match status" value="1"/>
</dbReference>
<evidence type="ECO:0000256" key="2">
    <source>
        <dbReference type="ARBA" id="ARBA00022801"/>
    </source>
</evidence>
<sequence>MPFSSLGFLPALLPVLLRAIAEKGYLAPTAIQAAAIPAILQGRDIVGSAQTGSGKTAAFALPLLHQLAQAPADAKRRIRGLVLVPTRELAAQVGEAIVSLAKYLPQRVKVAVVFGGVSINPQMMNLRGGADIIVATPGRLIDLIDHNALKLDQVGMLVLDEADRLLDLGFGEELGRILALLPARRQNLFFSATFPPAIEALAASMLTDPLRIEVEAVKQAEPEIVQRAIEVDPSRRTQLLRHLVQTEKWSRVLVFVATKHAAEIVADKLRKADIEAEPFHGELSQGKRNQVLQDFKAKLLQVVVATDVAARGIDIAQLPVVVNYDLPRSSVDYIHRIGRTGRAGETGIAISFVSADTEAHFKLIEKRQKMSVPREQVAGFEPVEVQTPNAADPAGTGGIKGKRPSKKDKLRALAAGK</sequence>
<evidence type="ECO:0000256" key="3">
    <source>
        <dbReference type="ARBA" id="ARBA00022806"/>
    </source>
</evidence>
<dbReference type="InterPro" id="IPR050079">
    <property type="entry name" value="DEAD_box_RNA_helicase"/>
</dbReference>
<organism evidence="12">
    <name type="scientific">Polaromonas hydrogenivorans</name>
    <dbReference type="NCBI Taxonomy" id="335476"/>
    <lineage>
        <taxon>Bacteria</taxon>
        <taxon>Pseudomonadati</taxon>
        <taxon>Pseudomonadota</taxon>
        <taxon>Betaproteobacteria</taxon>
        <taxon>Burkholderiales</taxon>
        <taxon>Comamonadaceae</taxon>
        <taxon>Polaromonas</taxon>
    </lineage>
</organism>
<protein>
    <submittedName>
        <fullName evidence="12">DEAD/DEAH box helicase</fullName>
        <ecNumber evidence="12">3.6.4.-</ecNumber>
    </submittedName>
</protein>
<dbReference type="InterPro" id="IPR011545">
    <property type="entry name" value="DEAD/DEAH_box_helicase_dom"/>
</dbReference>
<evidence type="ECO:0000256" key="5">
    <source>
        <dbReference type="ARBA" id="ARBA00038437"/>
    </source>
</evidence>
<dbReference type="InterPro" id="IPR014014">
    <property type="entry name" value="RNA_helicase_DEAD_Q_motif"/>
</dbReference>
<dbReference type="InterPro" id="IPR001650">
    <property type="entry name" value="Helicase_C-like"/>
</dbReference>
<evidence type="ECO:0000259" key="11">
    <source>
        <dbReference type="PROSITE" id="PS51195"/>
    </source>
</evidence>
<feature type="domain" description="Helicase C-terminal" evidence="10">
    <location>
        <begin position="238"/>
        <end position="391"/>
    </location>
</feature>
<dbReference type="PANTHER" id="PTHR47959:SF13">
    <property type="entry name" value="ATP-DEPENDENT RNA HELICASE RHLE"/>
    <property type="match status" value="1"/>
</dbReference>
<feature type="domain" description="Helicase ATP-binding" evidence="9">
    <location>
        <begin position="36"/>
        <end position="212"/>
    </location>
</feature>
<evidence type="ECO:0000256" key="8">
    <source>
        <dbReference type="SAM" id="MobiDB-lite"/>
    </source>
</evidence>
<dbReference type="EC" id="3.6.4.-" evidence="12"/>
<dbReference type="InterPro" id="IPR027417">
    <property type="entry name" value="P-loop_NTPase"/>
</dbReference>
<dbReference type="Pfam" id="PF00271">
    <property type="entry name" value="Helicase_C"/>
    <property type="match status" value="1"/>
</dbReference>
<evidence type="ECO:0000259" key="9">
    <source>
        <dbReference type="PROSITE" id="PS51192"/>
    </source>
</evidence>
<dbReference type="CDD" id="cd18787">
    <property type="entry name" value="SF2_C_DEAD"/>
    <property type="match status" value="1"/>
</dbReference>
<dbReference type="InterPro" id="IPR014001">
    <property type="entry name" value="Helicase_ATP-bd"/>
</dbReference>
<keyword evidence="1 7" id="KW-0547">Nucleotide-binding</keyword>
<evidence type="ECO:0000256" key="7">
    <source>
        <dbReference type="RuleBase" id="RU000492"/>
    </source>
</evidence>
<proteinExistence type="inferred from homology"/>